<proteinExistence type="inferred from homology"/>
<dbReference type="InterPro" id="IPR007307">
    <property type="entry name" value="Ltv1"/>
</dbReference>
<dbReference type="Pfam" id="PF04180">
    <property type="entry name" value="LTV"/>
    <property type="match status" value="2"/>
</dbReference>
<evidence type="ECO:0000313" key="3">
    <source>
        <dbReference type="Proteomes" id="UP000010422"/>
    </source>
</evidence>
<organism evidence="3">
    <name type="scientific">Pneumocystis jirovecii</name>
    <name type="common">Human pneumocystis pneumonia agent</name>
    <dbReference type="NCBI Taxonomy" id="42068"/>
    <lineage>
        <taxon>Eukaryota</taxon>
        <taxon>Fungi</taxon>
        <taxon>Dikarya</taxon>
        <taxon>Ascomycota</taxon>
        <taxon>Taphrinomycotina</taxon>
        <taxon>Pneumocystomycetes</taxon>
        <taxon>Pneumocystaceae</taxon>
        <taxon>Pneumocystis</taxon>
    </lineage>
</organism>
<dbReference type="GO" id="GO:0030688">
    <property type="term" value="C:preribosome, small subunit precursor"/>
    <property type="evidence" value="ECO:0007669"/>
    <property type="project" value="TreeGrafter"/>
</dbReference>
<dbReference type="GO" id="GO:0005634">
    <property type="term" value="C:nucleus"/>
    <property type="evidence" value="ECO:0007669"/>
    <property type="project" value="TreeGrafter"/>
</dbReference>
<dbReference type="PANTHER" id="PTHR21531:SF0">
    <property type="entry name" value="PROTEIN LTV1 HOMOLOG"/>
    <property type="match status" value="1"/>
</dbReference>
<sequence length="386" mass="44868">MHLLTFHDICFLKYLNKHVVFFCKNCESHFLKNFQGSFVTSLSLSFDITKKKFIDKKKAVTFHLVHRSQRDPLIHDDQAPSRVLIPISVETEIHEHKNNINCDIKEKKQNKDLRENIGEALMYGISYDDTDYDYMQHLREVNKSPGTILLQAPTYQKSNVIQELPKILFPSEVEEKRNYQDQQSIPDSISGFQPDMDPELREVLKALDDDHYLSSDEDGDLDALINSGKVDDLNTFRNIDKDDSDSDVTIKTSKEVLDENSIYDDDFSSQIFKYKKNSRKLLSTTTYNSMSSSILPRSEALILLDDRFEKIEKEYNDDNINNEDLDEENSSQRIDFDSIMDDFLDNYEIVGKKMMPKISSKQFNTKHLKSIAELNEVRQQLGKTTI</sequence>
<name>L0PIR4_PNEJI</name>
<reference evidence="2 3" key="1">
    <citation type="journal article" date="2012" name="MBio">
        <title>De novo assembly of the Pneumocystis jirovecii genome from a single bronchoalveolar lavage fluid specimen from a patient.</title>
        <authorList>
            <person name="Cisse O.H."/>
            <person name="Pagni M."/>
            <person name="Hauser P.M."/>
        </authorList>
    </citation>
    <scope>NUCLEOTIDE SEQUENCE [LARGE SCALE GENOMIC DNA]</scope>
    <source>
        <strain evidence="2 3">SE8</strain>
    </source>
</reference>
<dbReference type="GO" id="GO:0005829">
    <property type="term" value="C:cytosol"/>
    <property type="evidence" value="ECO:0007669"/>
    <property type="project" value="TreeGrafter"/>
</dbReference>
<gene>
    <name evidence="2" type="ORF">PNEJI1_002837</name>
</gene>
<evidence type="ECO:0000313" key="2">
    <source>
        <dbReference type="EMBL" id="CCJ31530.1"/>
    </source>
</evidence>
<dbReference type="GO" id="GO:0000056">
    <property type="term" value="P:ribosomal small subunit export from nucleus"/>
    <property type="evidence" value="ECO:0007669"/>
    <property type="project" value="TreeGrafter"/>
</dbReference>
<dbReference type="FunCoup" id="L0PIR4">
    <property type="interactions" value="251"/>
</dbReference>
<dbReference type="VEuPathDB" id="FungiDB:PNEJI1_002837"/>
<dbReference type="GO" id="GO:0042274">
    <property type="term" value="P:ribosomal small subunit biogenesis"/>
    <property type="evidence" value="ECO:0007669"/>
    <property type="project" value="InterPro"/>
</dbReference>
<comment type="caution">
    <text evidence="2">The sequence shown here is derived from an EMBL/GenBank/DDBJ whole genome shotgun (WGS) entry which is preliminary data.</text>
</comment>
<accession>L0PIR4</accession>
<dbReference type="PANTHER" id="PTHR21531">
    <property type="entry name" value="LOW-TEMPERATURE VIABILITY PROTEIN LTV1-RELATED"/>
    <property type="match status" value="1"/>
</dbReference>
<dbReference type="InParanoid" id="L0PIR4"/>
<dbReference type="Proteomes" id="UP000010422">
    <property type="component" value="Unassembled WGS sequence"/>
</dbReference>
<dbReference type="EMBL" id="CAKM01000339">
    <property type="protein sequence ID" value="CCJ31530.1"/>
    <property type="molecule type" value="Genomic_DNA"/>
</dbReference>
<evidence type="ECO:0000256" key="1">
    <source>
        <dbReference type="ARBA" id="ARBA00009078"/>
    </source>
</evidence>
<dbReference type="STRING" id="1209962.L0PIR4"/>
<comment type="similarity">
    <text evidence="1">Belongs to the LTV1 family.</text>
</comment>
<dbReference type="AlphaFoldDB" id="L0PIR4"/>
<protein>
    <submittedName>
        <fullName evidence="2">Uncharacterized protein</fullName>
    </submittedName>
</protein>